<feature type="region of interest" description="Disordered" evidence="1">
    <location>
        <begin position="1"/>
        <end position="24"/>
    </location>
</feature>
<keyword evidence="3" id="KW-1185">Reference proteome</keyword>
<proteinExistence type="predicted"/>
<name>A0A0B0PDL6_GOSAR</name>
<evidence type="ECO:0000256" key="1">
    <source>
        <dbReference type="SAM" id="MobiDB-lite"/>
    </source>
</evidence>
<dbReference type="AlphaFoldDB" id="A0A0B0PDL6"/>
<evidence type="ECO:0000313" key="2">
    <source>
        <dbReference type="EMBL" id="KHG23030.1"/>
    </source>
</evidence>
<accession>A0A0B0PDL6</accession>
<reference evidence="3" key="1">
    <citation type="submission" date="2014-09" db="EMBL/GenBank/DDBJ databases">
        <authorList>
            <person name="Mudge J."/>
            <person name="Ramaraj T."/>
            <person name="Lindquist I.E."/>
            <person name="Bharti A.K."/>
            <person name="Sundararajan A."/>
            <person name="Cameron C.T."/>
            <person name="Woodward J.E."/>
            <person name="May G.D."/>
            <person name="Brubaker C."/>
            <person name="Broadhvest J."/>
            <person name="Wilkins T.A."/>
        </authorList>
    </citation>
    <scope>NUCLEOTIDE SEQUENCE</scope>
    <source>
        <strain evidence="3">cv. AKA8401</strain>
    </source>
</reference>
<evidence type="ECO:0000313" key="3">
    <source>
        <dbReference type="Proteomes" id="UP000032142"/>
    </source>
</evidence>
<gene>
    <name evidence="2" type="ORF">F383_08896</name>
</gene>
<dbReference type="EMBL" id="KN423633">
    <property type="protein sequence ID" value="KHG23030.1"/>
    <property type="molecule type" value="Genomic_DNA"/>
</dbReference>
<protein>
    <submittedName>
        <fullName evidence="2">Uncharacterized protein</fullName>
    </submittedName>
</protein>
<dbReference type="Proteomes" id="UP000032142">
    <property type="component" value="Unassembled WGS sequence"/>
</dbReference>
<sequence>MPKPSTAPKALAISEAGSSDGVSTMRRVHDRGVWTCELGVVRGRVDVRGGKA</sequence>
<organism evidence="2 3">
    <name type="scientific">Gossypium arboreum</name>
    <name type="common">Tree cotton</name>
    <name type="synonym">Gossypium nanking</name>
    <dbReference type="NCBI Taxonomy" id="29729"/>
    <lineage>
        <taxon>Eukaryota</taxon>
        <taxon>Viridiplantae</taxon>
        <taxon>Streptophyta</taxon>
        <taxon>Embryophyta</taxon>
        <taxon>Tracheophyta</taxon>
        <taxon>Spermatophyta</taxon>
        <taxon>Magnoliopsida</taxon>
        <taxon>eudicotyledons</taxon>
        <taxon>Gunneridae</taxon>
        <taxon>Pentapetalae</taxon>
        <taxon>rosids</taxon>
        <taxon>malvids</taxon>
        <taxon>Malvales</taxon>
        <taxon>Malvaceae</taxon>
        <taxon>Malvoideae</taxon>
        <taxon>Gossypium</taxon>
    </lineage>
</organism>